<accession>A7INK9</accession>
<evidence type="ECO:0000256" key="1">
    <source>
        <dbReference type="ARBA" id="ARBA00006407"/>
    </source>
</evidence>
<dbReference type="InterPro" id="IPR014569">
    <property type="entry name" value="Ubq_cyt-c_CBP3-rel"/>
</dbReference>
<organism evidence="4 5">
    <name type="scientific">Xanthobacter autotrophicus (strain ATCC BAA-1158 / Py2)</name>
    <dbReference type="NCBI Taxonomy" id="78245"/>
    <lineage>
        <taxon>Bacteria</taxon>
        <taxon>Pseudomonadati</taxon>
        <taxon>Pseudomonadota</taxon>
        <taxon>Alphaproteobacteria</taxon>
        <taxon>Hyphomicrobiales</taxon>
        <taxon>Xanthobacteraceae</taxon>
        <taxon>Xanthobacter</taxon>
    </lineage>
</organism>
<feature type="domain" description="Ubiquinol-cytochrome c chaperone" evidence="3">
    <location>
        <begin position="51"/>
        <end position="188"/>
    </location>
</feature>
<gene>
    <name evidence="4" type="ordered locus">Xaut_4382</name>
</gene>
<dbReference type="KEGG" id="xau:Xaut_4382"/>
<proteinExistence type="inferred from homology"/>
<dbReference type="AlphaFoldDB" id="A7INK9"/>
<evidence type="ECO:0000259" key="3">
    <source>
        <dbReference type="Pfam" id="PF03981"/>
    </source>
</evidence>
<dbReference type="PANTHER" id="PTHR12184">
    <property type="entry name" value="UBIQUINOL-CYTOCHROME C REDUCTASE COMPLEX ASSEMBLY FACTOR 1 FAMILY MEMBER"/>
    <property type="match status" value="1"/>
</dbReference>
<name>A7INK9_XANP2</name>
<dbReference type="InterPro" id="IPR021150">
    <property type="entry name" value="Ubiq_cyt_c_chap"/>
</dbReference>
<evidence type="ECO:0000313" key="4">
    <source>
        <dbReference type="EMBL" id="ABS69603.1"/>
    </source>
</evidence>
<dbReference type="STRING" id="78245.Xaut_4382"/>
<keyword evidence="5" id="KW-1185">Reference proteome</keyword>
<evidence type="ECO:0000313" key="5">
    <source>
        <dbReference type="Proteomes" id="UP000002417"/>
    </source>
</evidence>
<dbReference type="EMBL" id="CP000781">
    <property type="protein sequence ID" value="ABS69603.1"/>
    <property type="molecule type" value="Genomic_DNA"/>
</dbReference>
<reference evidence="4 5" key="1">
    <citation type="submission" date="2007-07" db="EMBL/GenBank/DDBJ databases">
        <title>Complete sequence of chromosome of Xanthobacter autotrophicus Py2.</title>
        <authorList>
            <consortium name="US DOE Joint Genome Institute"/>
            <person name="Copeland A."/>
            <person name="Lucas S."/>
            <person name="Lapidus A."/>
            <person name="Barry K."/>
            <person name="Glavina del Rio T."/>
            <person name="Hammon N."/>
            <person name="Israni S."/>
            <person name="Dalin E."/>
            <person name="Tice H."/>
            <person name="Pitluck S."/>
            <person name="Sims D."/>
            <person name="Brettin T."/>
            <person name="Bruce D."/>
            <person name="Detter J.C."/>
            <person name="Han C."/>
            <person name="Tapia R."/>
            <person name="Brainard J."/>
            <person name="Schmutz J."/>
            <person name="Larimer F."/>
            <person name="Land M."/>
            <person name="Hauser L."/>
            <person name="Kyrpides N."/>
            <person name="Kim E."/>
            <person name="Ensigns S.A."/>
            <person name="Richardson P."/>
        </authorList>
    </citation>
    <scope>NUCLEOTIDE SEQUENCE [LARGE SCALE GENOMIC DNA]</scope>
    <source>
        <strain evidence="5">ATCC BAA-1158 / Py2</strain>
    </source>
</reference>
<dbReference type="eggNOG" id="COG5452">
    <property type="taxonomic scope" value="Bacteria"/>
</dbReference>
<dbReference type="PANTHER" id="PTHR12184:SF1">
    <property type="entry name" value="UBIQUINOL-CYTOCHROME-C REDUCTASE COMPLEX ASSEMBLY FACTOR 1"/>
    <property type="match status" value="1"/>
</dbReference>
<dbReference type="HOGENOM" id="CLU_051390_5_1_5"/>
<evidence type="ECO:0000256" key="2">
    <source>
        <dbReference type="ARBA" id="ARBA00006436"/>
    </source>
</evidence>
<comment type="similarity">
    <text evidence="1">Belongs to the CBP3 family.</text>
</comment>
<dbReference type="InterPro" id="IPR007129">
    <property type="entry name" value="Ubiqinol_cyt_c_chaperone_CPB3"/>
</dbReference>
<dbReference type="Pfam" id="PF03981">
    <property type="entry name" value="Ubiq_cyt_C_chap"/>
    <property type="match status" value="1"/>
</dbReference>
<dbReference type="PIRSF" id="PIRSF032079">
    <property type="entry name" value="UCP032079"/>
    <property type="match status" value="1"/>
</dbReference>
<dbReference type="Proteomes" id="UP000002417">
    <property type="component" value="Chromosome"/>
</dbReference>
<protein>
    <submittedName>
        <fullName evidence="4">Ubiquinol-cytochrome C chaperone</fullName>
    </submittedName>
</protein>
<comment type="similarity">
    <text evidence="2">Belongs to the UPF0174 family.</text>
</comment>
<sequence length="201" mass="21697">MPVPPPGPSRPGFAMFNLFRSSKTRAMSRATIERLYGAIVAQSRRPDFYTDFGVPDTLEGRFEMVVLHTVLVCHRLKGGDTPERSMSQDIFDAFAADMDAAMREIGIGDLTVPKKMKKIGEAFYGRAAAYDAALAEPDDAALIQAVSRNILSAGEAEPSPEAAALAAYVRAAAAKLHATPYEVLARGVLELPDPAVRENET</sequence>
<dbReference type="PhylomeDB" id="A7INK9"/>